<comment type="caution">
    <text evidence="3">The sequence shown here is derived from an EMBL/GenBank/DDBJ whole genome shotgun (WGS) entry which is preliminary data.</text>
</comment>
<dbReference type="InterPro" id="IPR057227">
    <property type="entry name" value="DUF7905"/>
</dbReference>
<evidence type="ECO:0000259" key="2">
    <source>
        <dbReference type="Pfam" id="PF25482"/>
    </source>
</evidence>
<dbReference type="STRING" id="52586.A0A0B1P489"/>
<feature type="domain" description="DUF7905" evidence="2">
    <location>
        <begin position="270"/>
        <end position="571"/>
    </location>
</feature>
<protein>
    <recommendedName>
        <fullName evidence="2">DUF7905 domain-containing protein</fullName>
    </recommendedName>
</protein>
<evidence type="ECO:0000313" key="4">
    <source>
        <dbReference type="Proteomes" id="UP000030854"/>
    </source>
</evidence>
<dbReference type="Proteomes" id="UP000030854">
    <property type="component" value="Unassembled WGS sequence"/>
</dbReference>
<evidence type="ECO:0000313" key="3">
    <source>
        <dbReference type="EMBL" id="KHJ33093.1"/>
    </source>
</evidence>
<name>A0A0B1P489_UNCNE</name>
<evidence type="ECO:0000256" key="1">
    <source>
        <dbReference type="SAM" id="MobiDB-lite"/>
    </source>
</evidence>
<feature type="compositionally biased region" description="Basic residues" evidence="1">
    <location>
        <begin position="83"/>
        <end position="94"/>
    </location>
</feature>
<feature type="compositionally biased region" description="Polar residues" evidence="1">
    <location>
        <begin position="59"/>
        <end position="73"/>
    </location>
</feature>
<sequence length="616" mass="70473">MSSANDKLLAFEDQSAQEWGSDSIVVPEGTITVSNTNETGDKNLITLIDISSPPDVVNAQSKSVLSKPQTTAHDSPGLERIRKTSPRTKSRLGKSSKYDKWGRPEPLITYRKAAYDNFLAIEQAEKKKYLDPPPVDKGIFPALGCYLWPDWNESPTTLLGPRLEDLNQIRLENQVWIDLDEENKCINIYSHSVINADTVLANSVKGIRDAVEHAKATRFTASPLHLVYPPTSVEMRKLIKASFVERDPPKAMKLILVGEKLSNLERLEWEATRDNMLVLNIQFLQKHLVKNLLKYAPVKHWMRLRIHFGNISMSRFTNQFGKNGTSWPAFLEMVAAPRFSAIVDRNLGDARLALLFKEKICQLPDSFCSVHGRIPLKDIKFKDTEIIHFNINNQKFRMEGEIDESFDNSSQVYQIGSNSLYRDNRRNVLVETRTIDVERGLDWKLELIADNKDKVLSLPPELRTLIKDSIPVNNRFRIDALGMQYPDIAPSPSHLVFISSVIVRSIIQYRMKSSGFIIEIAIYREWIGAITKGEPEIFCSISMFHPCWDDETQDLSNKTYGRAWKNDLSNFFIESDQHTTGLEYLLAQIRTVQDYIIQARRKLTEINIDSIDLLQF</sequence>
<gene>
    <name evidence="3" type="ORF">EV44_g0984</name>
</gene>
<dbReference type="EMBL" id="JNVN01001624">
    <property type="protein sequence ID" value="KHJ33093.1"/>
    <property type="molecule type" value="Genomic_DNA"/>
</dbReference>
<accession>A0A0B1P489</accession>
<proteinExistence type="predicted"/>
<reference evidence="3 4" key="1">
    <citation type="journal article" date="2014" name="BMC Genomics">
        <title>Adaptive genomic structural variation in the grape powdery mildew pathogen, Erysiphe necator.</title>
        <authorList>
            <person name="Jones L."/>
            <person name="Riaz S."/>
            <person name="Morales-Cruz A."/>
            <person name="Amrine K.C."/>
            <person name="McGuire B."/>
            <person name="Gubler W.D."/>
            <person name="Walker M.A."/>
            <person name="Cantu D."/>
        </authorList>
    </citation>
    <scope>NUCLEOTIDE SEQUENCE [LARGE SCALE GENOMIC DNA]</scope>
    <source>
        <strain evidence="4">c</strain>
    </source>
</reference>
<dbReference type="OMA" id="CSISMFH"/>
<dbReference type="Pfam" id="PF25482">
    <property type="entry name" value="DUF7905"/>
    <property type="match status" value="1"/>
</dbReference>
<dbReference type="AlphaFoldDB" id="A0A0B1P489"/>
<dbReference type="HOGENOM" id="CLU_430191_0_0_1"/>
<feature type="region of interest" description="Disordered" evidence="1">
    <location>
        <begin position="59"/>
        <end position="98"/>
    </location>
</feature>
<keyword evidence="4" id="KW-1185">Reference proteome</keyword>
<organism evidence="3 4">
    <name type="scientific">Uncinula necator</name>
    <name type="common">Grape powdery mildew</name>
    <dbReference type="NCBI Taxonomy" id="52586"/>
    <lineage>
        <taxon>Eukaryota</taxon>
        <taxon>Fungi</taxon>
        <taxon>Dikarya</taxon>
        <taxon>Ascomycota</taxon>
        <taxon>Pezizomycotina</taxon>
        <taxon>Leotiomycetes</taxon>
        <taxon>Erysiphales</taxon>
        <taxon>Erysiphaceae</taxon>
        <taxon>Erysiphe</taxon>
    </lineage>
</organism>